<dbReference type="InterPro" id="IPR006059">
    <property type="entry name" value="SBP"/>
</dbReference>
<evidence type="ECO:0000256" key="1">
    <source>
        <dbReference type="ARBA" id="ARBA00008520"/>
    </source>
</evidence>
<feature type="signal peptide" evidence="5">
    <location>
        <begin position="1"/>
        <end position="27"/>
    </location>
</feature>
<dbReference type="Gene3D" id="3.40.190.10">
    <property type="entry name" value="Periplasmic binding protein-like II"/>
    <property type="match status" value="2"/>
</dbReference>
<dbReference type="SUPFAM" id="SSF53850">
    <property type="entry name" value="Periplasmic binding protein-like II"/>
    <property type="match status" value="1"/>
</dbReference>
<sequence>MKRKNHWVLFALLLLALINLSPSEETALVRSEERGDEPPASVPQTEVPQETGHIRVAVQMNESDFRQLEQMTRTFMDSHKVRVELTNVASEEAYASFQNLLKLGESPDVLLLDNAWVRQFAADGYLLPTEIYYSGVLSGEVLSVSLVPNEWNGYVWGVPADVDPYVYVFSDKAMKELGMEAPPDSPDAWNALLASGSEPKRLPQHLLAVDGSDPYAALTLLWQLGGGAKENGQASPFTLTGEMRTALMRLEQLRPHLISEGSPSAGDQGLWNKLQRGELAMLLTTASEAASHPQAGTKTVLPEKKQGRYSGWIAGRSYAVSSHSQNPDAAGEWIEAMTSSESQSQWFEATGHLPVLHAVYDEAAKYKLPDWSGAFAASGAKSAMPAGSGLPVELGEFSRLVENYLNGKASAASLADKFGRSGQ</sequence>
<dbReference type="PANTHER" id="PTHR30061">
    <property type="entry name" value="MALTOSE-BINDING PERIPLASMIC PROTEIN"/>
    <property type="match status" value="1"/>
</dbReference>
<dbReference type="GO" id="GO:1901982">
    <property type="term" value="F:maltose binding"/>
    <property type="evidence" value="ECO:0007669"/>
    <property type="project" value="TreeGrafter"/>
</dbReference>
<dbReference type="Proteomes" id="UP000442469">
    <property type="component" value="Unassembled WGS sequence"/>
</dbReference>
<evidence type="ECO:0000313" key="6">
    <source>
        <dbReference type="EMBL" id="MUG22885.1"/>
    </source>
</evidence>
<evidence type="ECO:0000256" key="2">
    <source>
        <dbReference type="ARBA" id="ARBA00022448"/>
    </source>
</evidence>
<keyword evidence="2" id="KW-0813">Transport</keyword>
<dbReference type="EMBL" id="WNZZ01000006">
    <property type="protein sequence ID" value="MUG22885.1"/>
    <property type="molecule type" value="Genomic_DNA"/>
</dbReference>
<evidence type="ECO:0000313" key="7">
    <source>
        <dbReference type="Proteomes" id="UP000442469"/>
    </source>
</evidence>
<organism evidence="6 7">
    <name type="scientific">Paenibacillus macerans</name>
    <name type="common">Bacillus macerans</name>
    <dbReference type="NCBI Taxonomy" id="44252"/>
    <lineage>
        <taxon>Bacteria</taxon>
        <taxon>Bacillati</taxon>
        <taxon>Bacillota</taxon>
        <taxon>Bacilli</taxon>
        <taxon>Bacillales</taxon>
        <taxon>Paenibacillaceae</taxon>
        <taxon>Paenibacillus</taxon>
    </lineage>
</organism>
<dbReference type="GO" id="GO:0042956">
    <property type="term" value="P:maltodextrin transmembrane transport"/>
    <property type="evidence" value="ECO:0007669"/>
    <property type="project" value="TreeGrafter"/>
</dbReference>
<dbReference type="GO" id="GO:0055052">
    <property type="term" value="C:ATP-binding cassette (ABC) transporter complex, substrate-binding subunit-containing"/>
    <property type="evidence" value="ECO:0007669"/>
    <property type="project" value="TreeGrafter"/>
</dbReference>
<dbReference type="GO" id="GO:0015768">
    <property type="term" value="P:maltose transport"/>
    <property type="evidence" value="ECO:0007669"/>
    <property type="project" value="TreeGrafter"/>
</dbReference>
<name>A0A6N8ETC5_PAEMA</name>
<gene>
    <name evidence="6" type="ORF">GNQ08_10720</name>
</gene>
<feature type="region of interest" description="Disordered" evidence="4">
    <location>
        <begin position="28"/>
        <end position="48"/>
    </location>
</feature>
<accession>A0A6N8ETC5</accession>
<feature type="chain" id="PRO_5026781392" evidence="5">
    <location>
        <begin position="28"/>
        <end position="423"/>
    </location>
</feature>
<comment type="similarity">
    <text evidence="1">Belongs to the bacterial solute-binding protein 1 family.</text>
</comment>
<dbReference type="RefSeq" id="WP_316560783.1">
    <property type="nucleotide sequence ID" value="NZ_JAWFWM010000033.1"/>
</dbReference>
<evidence type="ECO:0000256" key="5">
    <source>
        <dbReference type="SAM" id="SignalP"/>
    </source>
</evidence>
<dbReference type="AlphaFoldDB" id="A0A6N8ETC5"/>
<proteinExistence type="inferred from homology"/>
<reference evidence="6 7" key="1">
    <citation type="submission" date="2019-11" db="EMBL/GenBank/DDBJ databases">
        <title>Draft genome sequences of five Paenibacillus species of dairy origin.</title>
        <authorList>
            <person name="Olajide A.M."/>
            <person name="Chen S."/>
            <person name="Lapointe G."/>
        </authorList>
    </citation>
    <scope>NUCLEOTIDE SEQUENCE [LARGE SCALE GENOMIC DNA]</scope>
    <source>
        <strain evidence="6 7">3CT49</strain>
    </source>
</reference>
<dbReference type="PANTHER" id="PTHR30061:SF50">
    <property type="entry name" value="MALTOSE_MALTODEXTRIN-BINDING PERIPLASMIC PROTEIN"/>
    <property type="match status" value="1"/>
</dbReference>
<comment type="caution">
    <text evidence="6">The sequence shown here is derived from an EMBL/GenBank/DDBJ whole genome shotgun (WGS) entry which is preliminary data.</text>
</comment>
<dbReference type="Pfam" id="PF01547">
    <property type="entry name" value="SBP_bac_1"/>
    <property type="match status" value="1"/>
</dbReference>
<evidence type="ECO:0000256" key="3">
    <source>
        <dbReference type="ARBA" id="ARBA00022729"/>
    </source>
</evidence>
<keyword evidence="3 5" id="KW-0732">Signal</keyword>
<evidence type="ECO:0000256" key="4">
    <source>
        <dbReference type="SAM" id="MobiDB-lite"/>
    </source>
</evidence>
<protein>
    <submittedName>
        <fullName evidence="6">Extracellular solute-binding protein</fullName>
    </submittedName>
</protein>